<protein>
    <recommendedName>
        <fullName evidence="3">Glycosyl hydrolase</fullName>
    </recommendedName>
</protein>
<dbReference type="EMBL" id="KU877344">
    <property type="protein sequence ID" value="ANB50283.1"/>
    <property type="molecule type" value="Genomic_DNA"/>
</dbReference>
<evidence type="ECO:0000313" key="2">
    <source>
        <dbReference type="Proteomes" id="UP000241365"/>
    </source>
</evidence>
<dbReference type="RefSeq" id="YP_010776034.1">
    <property type="nucleotide sequence ID" value="NC_075034.1"/>
</dbReference>
<dbReference type="Proteomes" id="UP000241365">
    <property type="component" value="Segment"/>
</dbReference>
<sequence>MLFKKSIILPIFILLCISLYQLSLADLIVNRFNTNPLMDNDRLSPSCDDDNDINFPTVVRAPIWLQNRLYEIIGSKPIYLMYFSDHHGKQIFMAYSNNIKGPWNVYAPGTLKLSQVLEAFNTTTNSTKAEIASADIYIDDNAKLIRMYFHRRVPNDNFAILTSIAYSKDGIHFDDLDTRSFGMQYDHNNIGVREIDTRSIGTAYMRHFVHEDYIYLTDRQGKLWRSRDGVNNLEEGSLTIGNAFINQSAVNGDGYTGYVRHIGLIKRHNMLYIYGTRIGDAPERILWTKMCLSGNWTQWTAPPVQEGFRPVTDYEGANLPIIPSKKGNAPGLVNQLRDPFPFSDLGRCYIFYTIAGENGIAAVQLPYCW</sequence>
<name>A0A167R3Y2_9VIRU</name>
<evidence type="ECO:0008006" key="3">
    <source>
        <dbReference type="Google" id="ProtNLM"/>
    </source>
</evidence>
<dbReference type="Gene3D" id="2.115.10.20">
    <property type="entry name" value="Glycosyl hydrolase domain, family 43"/>
    <property type="match status" value="1"/>
</dbReference>
<keyword evidence="2" id="KW-1185">Reference proteome</keyword>
<organism evidence="1 2">
    <name type="scientific">Powai lake megavirus</name>
    <dbReference type="NCBI Taxonomy" id="1842663"/>
    <lineage>
        <taxon>Viruses</taxon>
        <taxon>Varidnaviria</taxon>
        <taxon>Bamfordvirae</taxon>
        <taxon>Nucleocytoviricota</taxon>
        <taxon>Megaviricetes</taxon>
        <taxon>Imitervirales</taxon>
        <taxon>Mimiviridae</taxon>
        <taxon>Megamimivirinae</taxon>
        <taxon>Megavirus</taxon>
        <taxon>Megavirus powaiense</taxon>
    </lineage>
</organism>
<dbReference type="KEGG" id="vg:80512645"/>
<dbReference type="GeneID" id="80512645"/>
<dbReference type="InterPro" id="IPR023296">
    <property type="entry name" value="Glyco_hydro_beta-prop_sf"/>
</dbReference>
<accession>A0A167R3Y2</accession>
<proteinExistence type="predicted"/>
<reference evidence="1 2" key="1">
    <citation type="journal article" date="2016" name="Genome Announc.">
        <title>Complete Genome Sequence of a New Megavirus Family Member Isolated from an Inland Water Lake for the First Time in India.</title>
        <authorList>
            <person name="Chatterjee A."/>
            <person name="Ali F."/>
            <person name="Bange D."/>
            <person name="Kondabagil K."/>
        </authorList>
    </citation>
    <scope>NUCLEOTIDE SEQUENCE [LARGE SCALE GENOMIC DNA]</scope>
    <source>
        <strain evidence="1">1</strain>
    </source>
</reference>
<evidence type="ECO:0000313" key="1">
    <source>
        <dbReference type="EMBL" id="ANB50283.1"/>
    </source>
</evidence>